<keyword evidence="1" id="KW-0175">Coiled coil</keyword>
<evidence type="ECO:0000256" key="1">
    <source>
        <dbReference type="SAM" id="Coils"/>
    </source>
</evidence>
<evidence type="ECO:0000313" key="5">
    <source>
        <dbReference type="Proteomes" id="UP000187013"/>
    </source>
</evidence>
<dbReference type="OrthoDB" id="1939598at2759"/>
<gene>
    <name evidence="4" type="ORF">ZYGR_0AV01650</name>
</gene>
<dbReference type="Proteomes" id="UP000187013">
    <property type="component" value="Unassembled WGS sequence"/>
</dbReference>
<feature type="coiled-coil region" evidence="1">
    <location>
        <begin position="149"/>
        <end position="190"/>
    </location>
</feature>
<evidence type="ECO:0000259" key="3">
    <source>
        <dbReference type="PROSITE" id="PS50217"/>
    </source>
</evidence>
<dbReference type="InterPro" id="IPR004827">
    <property type="entry name" value="bZIP"/>
</dbReference>
<dbReference type="GO" id="GO:0003700">
    <property type="term" value="F:DNA-binding transcription factor activity"/>
    <property type="evidence" value="ECO:0007669"/>
    <property type="project" value="InterPro"/>
</dbReference>
<feature type="compositionally biased region" description="Polar residues" evidence="2">
    <location>
        <begin position="106"/>
        <end position="120"/>
    </location>
</feature>
<dbReference type="PROSITE" id="PS50217">
    <property type="entry name" value="BZIP"/>
    <property type="match status" value="1"/>
</dbReference>
<protein>
    <recommendedName>
        <fullName evidence="3">BZIP domain-containing protein</fullName>
    </recommendedName>
</protein>
<evidence type="ECO:0000313" key="4">
    <source>
        <dbReference type="EMBL" id="GAV55533.1"/>
    </source>
</evidence>
<organism evidence="4 5">
    <name type="scientific">Zygosaccharomyces rouxii</name>
    <dbReference type="NCBI Taxonomy" id="4956"/>
    <lineage>
        <taxon>Eukaryota</taxon>
        <taxon>Fungi</taxon>
        <taxon>Dikarya</taxon>
        <taxon>Ascomycota</taxon>
        <taxon>Saccharomycotina</taxon>
        <taxon>Saccharomycetes</taxon>
        <taxon>Saccharomycetales</taxon>
        <taxon>Saccharomycetaceae</taxon>
        <taxon>Zygosaccharomyces</taxon>
    </lineage>
</organism>
<feature type="region of interest" description="Disordered" evidence="2">
    <location>
        <begin position="93"/>
        <end position="131"/>
    </location>
</feature>
<dbReference type="SUPFAM" id="SSF57959">
    <property type="entry name" value="Leucine zipper domain"/>
    <property type="match status" value="1"/>
</dbReference>
<dbReference type="AlphaFoldDB" id="A0A1Q3AJ40"/>
<evidence type="ECO:0000256" key="2">
    <source>
        <dbReference type="SAM" id="MobiDB-lite"/>
    </source>
</evidence>
<accession>A0A1Q3AJ40</accession>
<name>A0A1Q3AJ40_ZYGRO</name>
<dbReference type="InterPro" id="IPR046347">
    <property type="entry name" value="bZIP_sf"/>
</dbReference>
<dbReference type="PROSITE" id="PS00036">
    <property type="entry name" value="BZIP_BASIC"/>
    <property type="match status" value="1"/>
</dbReference>
<reference evidence="4 5" key="1">
    <citation type="submission" date="2016-08" db="EMBL/GenBank/DDBJ databases">
        <title>Draft genome sequence of allopolyploid Zygosaccharomyces rouxii.</title>
        <authorList>
            <person name="Watanabe J."/>
            <person name="Uehara K."/>
            <person name="Mogi Y."/>
            <person name="Tsukioka Y."/>
        </authorList>
    </citation>
    <scope>NUCLEOTIDE SEQUENCE [LARGE SCALE GENOMIC DNA]</scope>
    <source>
        <strain evidence="4 5">NBRC 110957</strain>
    </source>
</reference>
<dbReference type="Pfam" id="PF07716">
    <property type="entry name" value="bZIP_2"/>
    <property type="match status" value="1"/>
</dbReference>
<comment type="caution">
    <text evidence="4">The sequence shown here is derived from an EMBL/GenBank/DDBJ whole genome shotgun (WGS) entry which is preliminary data.</text>
</comment>
<proteinExistence type="predicted"/>
<feature type="domain" description="BZIP" evidence="3">
    <location>
        <begin position="123"/>
        <end position="180"/>
    </location>
</feature>
<sequence length="202" mass="22964">MTHIAMSEDTDAVNISQYLQDLISSNSELGSRLLSLLLVSSGNGKEIMDAINKGDLGSIRNLDLAVDLKMPNGSENKDTKSNYARQQLALLSNGGRPQQHQQPQQENIASSLSDAVSNPTGDRRKKNTEASARFRIRKKQKEQEKLNRLKELNIKITGLYKRIDVLLEENQHWKEKLEELNERKSREMLDRIRKRNAKSPLS</sequence>
<dbReference type="EMBL" id="BDGX01000048">
    <property type="protein sequence ID" value="GAV55533.1"/>
    <property type="molecule type" value="Genomic_DNA"/>
</dbReference>
<dbReference type="CDD" id="cd14705">
    <property type="entry name" value="bZIP_Zip1"/>
    <property type="match status" value="1"/>
</dbReference>